<dbReference type="Proteomes" id="UP000008311">
    <property type="component" value="Unassembled WGS sequence"/>
</dbReference>
<gene>
    <name evidence="1" type="ORF">RCOM_1438640</name>
</gene>
<dbReference type="EMBL" id="EQ973777">
    <property type="protein sequence ID" value="EEF50138.1"/>
    <property type="molecule type" value="Genomic_DNA"/>
</dbReference>
<accession>B9RG17</accession>
<protein>
    <submittedName>
        <fullName evidence="1">Uncharacterized protein</fullName>
    </submittedName>
</protein>
<keyword evidence="2" id="KW-1185">Reference proteome</keyword>
<evidence type="ECO:0000313" key="1">
    <source>
        <dbReference type="EMBL" id="EEF50138.1"/>
    </source>
</evidence>
<dbReference type="InParanoid" id="B9RG17"/>
<sequence>MKSRAGSILKMKSKAIVSSRSSSVVVVLSIVVMLVAWPSSSSRMGAVQVQGQEDVGAIGDCVEHCGDVMTSCMDGCSSSNLGDFQEATCLTACQQNSVQCFSSCTGIQIPLIIN</sequence>
<organism evidence="1 2">
    <name type="scientific">Ricinus communis</name>
    <name type="common">Castor bean</name>
    <dbReference type="NCBI Taxonomy" id="3988"/>
    <lineage>
        <taxon>Eukaryota</taxon>
        <taxon>Viridiplantae</taxon>
        <taxon>Streptophyta</taxon>
        <taxon>Embryophyta</taxon>
        <taxon>Tracheophyta</taxon>
        <taxon>Spermatophyta</taxon>
        <taxon>Magnoliopsida</taxon>
        <taxon>eudicotyledons</taxon>
        <taxon>Gunneridae</taxon>
        <taxon>Pentapetalae</taxon>
        <taxon>rosids</taxon>
        <taxon>fabids</taxon>
        <taxon>Malpighiales</taxon>
        <taxon>Euphorbiaceae</taxon>
        <taxon>Acalyphoideae</taxon>
        <taxon>Acalypheae</taxon>
        <taxon>Ricinus</taxon>
    </lineage>
</organism>
<dbReference type="AlphaFoldDB" id="B9RG17"/>
<proteinExistence type="predicted"/>
<reference evidence="2" key="1">
    <citation type="journal article" date="2010" name="Nat. Biotechnol.">
        <title>Draft genome sequence of the oilseed species Ricinus communis.</title>
        <authorList>
            <person name="Chan A.P."/>
            <person name="Crabtree J."/>
            <person name="Zhao Q."/>
            <person name="Lorenzi H."/>
            <person name="Orvis J."/>
            <person name="Puiu D."/>
            <person name="Melake-Berhan A."/>
            <person name="Jones K.M."/>
            <person name="Redman J."/>
            <person name="Chen G."/>
            <person name="Cahoon E.B."/>
            <person name="Gedil M."/>
            <person name="Stanke M."/>
            <person name="Haas B.J."/>
            <person name="Wortman J.R."/>
            <person name="Fraser-Liggett C.M."/>
            <person name="Ravel J."/>
            <person name="Rabinowicz P.D."/>
        </authorList>
    </citation>
    <scope>NUCLEOTIDE SEQUENCE [LARGE SCALE GENOMIC DNA]</scope>
    <source>
        <strain evidence="2">cv. Hale</strain>
    </source>
</reference>
<evidence type="ECO:0000313" key="2">
    <source>
        <dbReference type="Proteomes" id="UP000008311"/>
    </source>
</evidence>
<name>B9RG17_RICCO</name>